<gene>
    <name evidence="2" type="ORF">G8O30_12570</name>
</gene>
<evidence type="ECO:0000313" key="3">
    <source>
        <dbReference type="Proteomes" id="UP000593626"/>
    </source>
</evidence>
<name>A0A7S8CCZ6_9BACI</name>
<evidence type="ECO:0000313" key="2">
    <source>
        <dbReference type="EMBL" id="QPC47731.1"/>
    </source>
</evidence>
<dbReference type="Proteomes" id="UP000593626">
    <property type="component" value="Chromosome"/>
</dbReference>
<protein>
    <submittedName>
        <fullName evidence="2">DUF3492 domain-containing protein</fullName>
    </submittedName>
</protein>
<accession>A0A7S8CCZ6</accession>
<sequence length="449" mass="50750">MHSLIKENPSITFTVIAILPASASEKDKAFKYALPNNVKEVQTLFLGSPEEKLVEPVMNQEQFELLEKFFLSRASMDQIFPILSNKKVMGSPSGFFNSRVFWEIVQNCYEKEGLHSSFIDYFWMIRNKYEPIISLIQSPIKDKFNLVHSASTGYAGVLGAFLSYQQDIPYLVTEHGIYSREREEEILQSTWVPAVYKSRWINYFHYLSNIAYSQASKIISLFDRNATIQERVGASKEKIMVIGNGVNIASTPKFEVKKVGEKLHIGAIVRIVPIKDILTMLQAAHLLKEKRVNFHLYIFGPVDEDPSYAEECQVSCRELNLTEHVTFTGKINVADWIPKMDLFLLTSISEGQPMAILEGFSYGKPFVATNVGNCRGLVEGEGDDSYGKAGEIVPPVNAGQLAEKITQYANNPQMLVEHGMNGFKRVKAKHLLEDIIHQYANLYKQLGGK</sequence>
<dbReference type="PANTHER" id="PTHR12526:SF608">
    <property type="entry name" value="PELF"/>
    <property type="match status" value="1"/>
</dbReference>
<feature type="domain" description="DUF3492" evidence="1">
    <location>
        <begin position="1"/>
        <end position="236"/>
    </location>
</feature>
<dbReference type="InterPro" id="IPR047691">
    <property type="entry name" value="PelF-like"/>
</dbReference>
<dbReference type="Pfam" id="PF11997">
    <property type="entry name" value="DUF3492"/>
    <property type="match status" value="1"/>
</dbReference>
<reference evidence="2 3" key="1">
    <citation type="submission" date="2019-07" db="EMBL/GenBank/DDBJ databases">
        <title>Genome sequence of 2 isolates from Red Sea Mangroves.</title>
        <authorList>
            <person name="Sefrji F."/>
            <person name="Michoud G."/>
            <person name="Merlino G."/>
            <person name="Daffonchio D."/>
        </authorList>
    </citation>
    <scope>NUCLEOTIDE SEQUENCE [LARGE SCALE GENOMIC DNA]</scope>
    <source>
        <strain evidence="2 3">R1DC41</strain>
    </source>
</reference>
<dbReference type="AlphaFoldDB" id="A0A7S8CCZ6"/>
<dbReference type="PANTHER" id="PTHR12526">
    <property type="entry name" value="GLYCOSYLTRANSFERASE"/>
    <property type="match status" value="1"/>
</dbReference>
<dbReference type="Pfam" id="PF13692">
    <property type="entry name" value="Glyco_trans_1_4"/>
    <property type="match status" value="1"/>
</dbReference>
<dbReference type="Gene3D" id="3.40.50.2000">
    <property type="entry name" value="Glycogen Phosphorylase B"/>
    <property type="match status" value="2"/>
</dbReference>
<dbReference type="SUPFAM" id="SSF53756">
    <property type="entry name" value="UDP-Glycosyltransferase/glycogen phosphorylase"/>
    <property type="match status" value="1"/>
</dbReference>
<keyword evidence="3" id="KW-1185">Reference proteome</keyword>
<dbReference type="InterPro" id="IPR022622">
    <property type="entry name" value="DUF3492"/>
</dbReference>
<dbReference type="KEGG" id="mcui:G8O30_12570"/>
<proteinExistence type="predicted"/>
<dbReference type="NCBIfam" id="NF038011">
    <property type="entry name" value="PelF"/>
    <property type="match status" value="1"/>
</dbReference>
<organism evidence="2 3">
    <name type="scientific">Mangrovibacillus cuniculi</name>
    <dbReference type="NCBI Taxonomy" id="2593652"/>
    <lineage>
        <taxon>Bacteria</taxon>
        <taxon>Bacillati</taxon>
        <taxon>Bacillota</taxon>
        <taxon>Bacilli</taxon>
        <taxon>Bacillales</taxon>
        <taxon>Bacillaceae</taxon>
        <taxon>Mangrovibacillus</taxon>
    </lineage>
</organism>
<evidence type="ECO:0000259" key="1">
    <source>
        <dbReference type="Pfam" id="PF11997"/>
    </source>
</evidence>
<dbReference type="EMBL" id="CP049742">
    <property type="protein sequence ID" value="QPC47731.1"/>
    <property type="molecule type" value="Genomic_DNA"/>
</dbReference>